<dbReference type="AlphaFoldDB" id="A0A7J6WD99"/>
<dbReference type="EMBL" id="JABWDY010017489">
    <property type="protein sequence ID" value="KAF5195311.1"/>
    <property type="molecule type" value="Genomic_DNA"/>
</dbReference>
<name>A0A7J6WD99_THATH</name>
<protein>
    <submittedName>
        <fullName evidence="1">Uncharacterized protein</fullName>
    </submittedName>
</protein>
<organism evidence="1 2">
    <name type="scientific">Thalictrum thalictroides</name>
    <name type="common">Rue-anemone</name>
    <name type="synonym">Anemone thalictroides</name>
    <dbReference type="NCBI Taxonomy" id="46969"/>
    <lineage>
        <taxon>Eukaryota</taxon>
        <taxon>Viridiplantae</taxon>
        <taxon>Streptophyta</taxon>
        <taxon>Embryophyta</taxon>
        <taxon>Tracheophyta</taxon>
        <taxon>Spermatophyta</taxon>
        <taxon>Magnoliopsida</taxon>
        <taxon>Ranunculales</taxon>
        <taxon>Ranunculaceae</taxon>
        <taxon>Thalictroideae</taxon>
        <taxon>Thalictrum</taxon>
    </lineage>
</organism>
<reference evidence="1 2" key="1">
    <citation type="submission" date="2020-06" db="EMBL/GenBank/DDBJ databases">
        <title>Transcriptomic and genomic resources for Thalictrum thalictroides and T. hernandezii: Facilitating candidate gene discovery in an emerging model plant lineage.</title>
        <authorList>
            <person name="Arias T."/>
            <person name="Riano-Pachon D.M."/>
            <person name="Di Stilio V.S."/>
        </authorList>
    </citation>
    <scope>NUCLEOTIDE SEQUENCE [LARGE SCALE GENOMIC DNA]</scope>
    <source>
        <strain evidence="2">cv. WT478/WT964</strain>
        <tissue evidence="1">Leaves</tissue>
    </source>
</reference>
<keyword evidence="2" id="KW-1185">Reference proteome</keyword>
<evidence type="ECO:0000313" key="1">
    <source>
        <dbReference type="EMBL" id="KAF5195311.1"/>
    </source>
</evidence>
<evidence type="ECO:0000313" key="2">
    <source>
        <dbReference type="Proteomes" id="UP000554482"/>
    </source>
</evidence>
<proteinExistence type="predicted"/>
<sequence length="79" mass="8875">MGDFEASPLLDNQLFDNNEVELEVYIAEILLVEIDSWALHGVLFLVVFNPNYGNSCKRDEQVFPLKSVYGRNTPIGGSL</sequence>
<dbReference type="Proteomes" id="UP000554482">
    <property type="component" value="Unassembled WGS sequence"/>
</dbReference>
<accession>A0A7J6WD99</accession>
<gene>
    <name evidence="1" type="ORF">FRX31_015102</name>
</gene>
<comment type="caution">
    <text evidence="1">The sequence shown here is derived from an EMBL/GenBank/DDBJ whole genome shotgun (WGS) entry which is preliminary data.</text>
</comment>